<keyword evidence="2" id="KW-1185">Reference proteome</keyword>
<sequence>MFRKELAFTLHQAVRNELPSIKRSHCHELIAAAFGFNSRASMDAQGMLTQSALLNDGEWDEYDSWDDTFDEEEPAQEYSEVDVNQLSTRLDALGLRTEHATRIADVISNLLREPQIVFADYGSLWHEDAREHIIERAKTHPNAAYALACFNECSMPPSSEAYWYNQRRQGIELNTTQIEFADEYGEAFEQANLYQSLLKKAAQLGHADAAYVMADVVESEEEHESWLRKAANLGSVQAQSHLAIHYEESKWLECAANQGDFSCLDTLARQAFEQPNSESLIEGYKWVKLAKLYGHDLTRSIADNDEDYGPVFVLHEGIHLPKATKAQIDQAARDATETYKQYSTDLD</sequence>
<dbReference type="InterPro" id="IPR011990">
    <property type="entry name" value="TPR-like_helical_dom_sf"/>
</dbReference>
<reference evidence="1 2" key="1">
    <citation type="journal article" date="2010" name="Stand. Genomic Sci.">
        <title>Complete genome sequence of Ferrimonas balearica type strain (PAT).</title>
        <authorList>
            <person name="Nolan M."/>
            <person name="Sikorski J."/>
            <person name="Davenport K."/>
            <person name="Lucas S."/>
            <person name="Glavina Del Rio T."/>
            <person name="Tice H."/>
            <person name="Cheng J."/>
            <person name="Goodwin L."/>
            <person name="Pitluck S."/>
            <person name="Liolios K."/>
            <person name="Ivanova N."/>
            <person name="Mavromatis K."/>
            <person name="Ovchinnikova G."/>
            <person name="Pati A."/>
            <person name="Chen A."/>
            <person name="Palaniappan K."/>
            <person name="Land M."/>
            <person name="Hauser L."/>
            <person name="Chang Y."/>
            <person name="Jeffries C."/>
            <person name="Tapia R."/>
            <person name="Brettin T."/>
            <person name="Detter J."/>
            <person name="Han C."/>
            <person name="Yasawong M."/>
            <person name="Rohde M."/>
            <person name="Tindall B."/>
            <person name="Goker M."/>
            <person name="Woyke T."/>
            <person name="Bristow J."/>
            <person name="Eisen J."/>
            <person name="Markowitz V."/>
            <person name="Hugenholtz P."/>
            <person name="Kyrpides N."/>
            <person name="Klenk H."/>
            <person name="Lapidus A."/>
        </authorList>
    </citation>
    <scope>NUCLEOTIDE SEQUENCE [LARGE SCALE GENOMIC DNA]</scope>
    <source>
        <strain evidence="2">DSM 9799 / CCM 4581 / KCTC 23876 / PAT</strain>
    </source>
</reference>
<dbReference type="OrthoDB" id="6171716at2"/>
<dbReference type="RefSeq" id="WP_013345944.1">
    <property type="nucleotide sequence ID" value="NC_014541.1"/>
</dbReference>
<evidence type="ECO:0008006" key="3">
    <source>
        <dbReference type="Google" id="ProtNLM"/>
    </source>
</evidence>
<evidence type="ECO:0000313" key="1">
    <source>
        <dbReference type="EMBL" id="ADN76638.1"/>
    </source>
</evidence>
<gene>
    <name evidence="1" type="ordered locus">Fbal_2436</name>
</gene>
<accession>E1SMW9</accession>
<protein>
    <recommendedName>
        <fullName evidence="3">Sel1 domain protein repeat-containing protein</fullName>
    </recommendedName>
</protein>
<dbReference type="EMBL" id="CP002209">
    <property type="protein sequence ID" value="ADN76638.1"/>
    <property type="molecule type" value="Genomic_DNA"/>
</dbReference>
<dbReference type="HOGENOM" id="CLU_792136_0_0_6"/>
<organism evidence="1 2">
    <name type="scientific">Ferrimonas balearica (strain DSM 9799 / CCM 4581 / KCTC 23876 / PAT)</name>
    <dbReference type="NCBI Taxonomy" id="550540"/>
    <lineage>
        <taxon>Bacteria</taxon>
        <taxon>Pseudomonadati</taxon>
        <taxon>Pseudomonadota</taxon>
        <taxon>Gammaproteobacteria</taxon>
        <taxon>Alteromonadales</taxon>
        <taxon>Ferrimonadaceae</taxon>
        <taxon>Ferrimonas</taxon>
    </lineage>
</organism>
<dbReference type="AlphaFoldDB" id="E1SMW9"/>
<proteinExistence type="predicted"/>
<dbReference type="GeneID" id="67182648"/>
<dbReference type="SUPFAM" id="SSF81901">
    <property type="entry name" value="HCP-like"/>
    <property type="match status" value="1"/>
</dbReference>
<dbReference type="Proteomes" id="UP000006683">
    <property type="component" value="Chromosome"/>
</dbReference>
<dbReference type="STRING" id="550540.Fbal_2436"/>
<dbReference type="KEGG" id="fbl:Fbal_2436"/>
<name>E1SMW9_FERBD</name>
<dbReference type="Gene3D" id="1.25.40.10">
    <property type="entry name" value="Tetratricopeptide repeat domain"/>
    <property type="match status" value="1"/>
</dbReference>
<dbReference type="eggNOG" id="COG0790">
    <property type="taxonomic scope" value="Bacteria"/>
</dbReference>
<evidence type="ECO:0000313" key="2">
    <source>
        <dbReference type="Proteomes" id="UP000006683"/>
    </source>
</evidence>